<evidence type="ECO:0000259" key="2">
    <source>
        <dbReference type="Pfam" id="PF12802"/>
    </source>
</evidence>
<dbReference type="Proteomes" id="UP000733379">
    <property type="component" value="Unassembled WGS sequence"/>
</dbReference>
<accession>A0ABS6AY24</accession>
<name>A0ABS6AY24_9NOCA</name>
<gene>
    <name evidence="3" type="ORF">KO481_15695</name>
</gene>
<organism evidence="3 4">
    <name type="scientific">Nocardia albiluteola</name>
    <dbReference type="NCBI Taxonomy" id="2842303"/>
    <lineage>
        <taxon>Bacteria</taxon>
        <taxon>Bacillati</taxon>
        <taxon>Actinomycetota</taxon>
        <taxon>Actinomycetes</taxon>
        <taxon>Mycobacteriales</taxon>
        <taxon>Nocardiaceae</taxon>
        <taxon>Nocardia</taxon>
    </lineage>
</organism>
<feature type="region of interest" description="Disordered" evidence="1">
    <location>
        <begin position="201"/>
        <end position="251"/>
    </location>
</feature>
<dbReference type="InterPro" id="IPR036390">
    <property type="entry name" value="WH_DNA-bd_sf"/>
</dbReference>
<dbReference type="RefSeq" id="WP_215917823.1">
    <property type="nucleotide sequence ID" value="NZ_JAHKNI010000004.1"/>
</dbReference>
<dbReference type="EMBL" id="JAHKNI010000004">
    <property type="protein sequence ID" value="MBU3062961.1"/>
    <property type="molecule type" value="Genomic_DNA"/>
</dbReference>
<proteinExistence type="predicted"/>
<comment type="caution">
    <text evidence="3">The sequence shown here is derived from an EMBL/GenBank/DDBJ whole genome shotgun (WGS) entry which is preliminary data.</text>
</comment>
<feature type="region of interest" description="Disordered" evidence="1">
    <location>
        <begin position="132"/>
        <end position="156"/>
    </location>
</feature>
<evidence type="ECO:0000313" key="3">
    <source>
        <dbReference type="EMBL" id="MBU3062961.1"/>
    </source>
</evidence>
<reference evidence="3 4" key="1">
    <citation type="submission" date="2021-06" db="EMBL/GenBank/DDBJ databases">
        <title>Actinomycetes sequencing.</title>
        <authorList>
            <person name="Shan Q."/>
        </authorList>
    </citation>
    <scope>NUCLEOTIDE SEQUENCE [LARGE SCALE GENOMIC DNA]</scope>
    <source>
        <strain evidence="3 4">NEAU-G5</strain>
    </source>
</reference>
<dbReference type="Pfam" id="PF12802">
    <property type="entry name" value="MarR_2"/>
    <property type="match status" value="1"/>
</dbReference>
<dbReference type="InterPro" id="IPR036388">
    <property type="entry name" value="WH-like_DNA-bd_sf"/>
</dbReference>
<dbReference type="SUPFAM" id="SSF46785">
    <property type="entry name" value="Winged helix' DNA-binding domain"/>
    <property type="match status" value="1"/>
</dbReference>
<feature type="domain" description="HTH marR-type" evidence="2">
    <location>
        <begin position="3"/>
        <end position="53"/>
    </location>
</feature>
<dbReference type="Gene3D" id="1.10.10.10">
    <property type="entry name" value="Winged helix-like DNA-binding domain superfamily/Winged helix DNA-binding domain"/>
    <property type="match status" value="1"/>
</dbReference>
<keyword evidence="4" id="KW-1185">Reference proteome</keyword>
<evidence type="ECO:0000313" key="4">
    <source>
        <dbReference type="Proteomes" id="UP000733379"/>
    </source>
</evidence>
<dbReference type="InterPro" id="IPR000835">
    <property type="entry name" value="HTH_MarR-typ"/>
</dbReference>
<sequence>MTDFTPLQLDVLDALADCPGARTPEELADILDYSTGAVADALDTLRRHRRIERVNAWQLASGAQYALRSRLTLTDHQIDIMSDLDNAPGARTIEELAYDSGDDEDLVAETMDSLARSGYVQAVSAYRRPAESRVAAAAPRPGRSATPPDPYASPLDPYAAQAYSTADPYTGSSDPYTGSSDLYAAQVDPRAITADPYATPAVPYEPLHETVTADPYTTPATGLPAPSWLDPEPDSEPPTRRRVPVWVNRSR</sequence>
<evidence type="ECO:0000256" key="1">
    <source>
        <dbReference type="SAM" id="MobiDB-lite"/>
    </source>
</evidence>
<protein>
    <submittedName>
        <fullName evidence="3">MarR family transcriptional regulator</fullName>
    </submittedName>
</protein>